<sequence length="319" mass="37201">MSFNEEFRGYTLGLFQYLKNQTSTSPIKLCMAMQVKDEVDIIEMNIRYHASKGCEAFFIVDNGSKDGTRELLAQLQSEFDLTILDDKTPDHNQSANMTKLTNLARKSGYDWVIENDADEFWFSKSGDLRSGLDRKNSVLRVNRYNVLPVLNSHERWIESPWHTLNTIHFDMFSDYDKGRNNFLFAPVLHKVMVNAHGVINVGGGNHGARHIGDKLKKRKFSGWNDNLRIFHYALRSFERFKTKVENINRSLKYTADNNYKKHNFGPQALYWNSAYEKGKLEEVYQEMLLDESCIDCMKKLKLIQFDDALVEDLKKERLI</sequence>
<accession>A0A4V1C8Y7</accession>
<dbReference type="SUPFAM" id="SSF53448">
    <property type="entry name" value="Nucleotide-diphospho-sugar transferases"/>
    <property type="match status" value="1"/>
</dbReference>
<gene>
    <name evidence="1" type="ORF">GHNINEIG_01604</name>
</gene>
<protein>
    <submittedName>
        <fullName evidence="1">Glycosyltransferase family 2 protein</fullName>
    </submittedName>
</protein>
<dbReference type="InterPro" id="IPR029044">
    <property type="entry name" value="Nucleotide-diphossugar_trans"/>
</dbReference>
<keyword evidence="2" id="KW-1185">Reference proteome</keyword>
<organism evidence="1 2">
    <name type="scientific">Hydrogenovibrio crunogenus</name>
    <dbReference type="NCBI Taxonomy" id="39765"/>
    <lineage>
        <taxon>Bacteria</taxon>
        <taxon>Pseudomonadati</taxon>
        <taxon>Pseudomonadota</taxon>
        <taxon>Gammaproteobacteria</taxon>
        <taxon>Thiotrichales</taxon>
        <taxon>Piscirickettsiaceae</taxon>
        <taxon>Hydrogenovibrio</taxon>
    </lineage>
</organism>
<dbReference type="Gene3D" id="3.90.550.10">
    <property type="entry name" value="Spore Coat Polysaccharide Biosynthesis Protein SpsA, Chain A"/>
    <property type="match status" value="1"/>
</dbReference>
<dbReference type="EMBL" id="CP032096">
    <property type="protein sequence ID" value="QBZ83544.1"/>
    <property type="molecule type" value="Genomic_DNA"/>
</dbReference>
<proteinExistence type="predicted"/>
<dbReference type="OrthoDB" id="7981249at2"/>
<reference evidence="1 2" key="1">
    <citation type="submission" date="2018-08" db="EMBL/GenBank/DDBJ databases">
        <title>Horizontal acquisition of hydrogen conversion ability and other habitat adaptations in Hydrogenovibrio crunogenus strains.</title>
        <authorList>
            <person name="Gonnella G."/>
            <person name="Adam N."/>
            <person name="Perner M."/>
        </authorList>
    </citation>
    <scope>NUCLEOTIDE SEQUENCE [LARGE SCALE GENOMIC DNA]</scope>
    <source>
        <strain evidence="1 2">SP-41</strain>
    </source>
</reference>
<evidence type="ECO:0000313" key="2">
    <source>
        <dbReference type="Proteomes" id="UP000296201"/>
    </source>
</evidence>
<dbReference type="RefSeq" id="WP_135796154.1">
    <property type="nucleotide sequence ID" value="NZ_CP032096.1"/>
</dbReference>
<dbReference type="GO" id="GO:0016740">
    <property type="term" value="F:transferase activity"/>
    <property type="evidence" value="ECO:0007669"/>
    <property type="project" value="UniProtKB-KW"/>
</dbReference>
<name>A0A4V1C8Y7_9GAMM</name>
<dbReference type="Proteomes" id="UP000296201">
    <property type="component" value="Chromosome"/>
</dbReference>
<keyword evidence="1" id="KW-0808">Transferase</keyword>
<dbReference type="Pfam" id="PF13704">
    <property type="entry name" value="Glyco_tranf_2_4"/>
    <property type="match status" value="1"/>
</dbReference>
<dbReference type="AlphaFoldDB" id="A0A4V1C8Y7"/>
<evidence type="ECO:0000313" key="1">
    <source>
        <dbReference type="EMBL" id="QBZ83544.1"/>
    </source>
</evidence>